<name>A0AAV8UVQ9_9RHOD</name>
<proteinExistence type="inferred from homology"/>
<protein>
    <recommendedName>
        <fullName evidence="7">Phosphate transporter</fullName>
    </recommendedName>
</protein>
<dbReference type="PANTHER" id="PTHR11101:SF80">
    <property type="entry name" value="PHOSPHATE TRANSPORTER"/>
    <property type="match status" value="1"/>
</dbReference>
<dbReference type="GO" id="GO:0005315">
    <property type="term" value="F:phosphate transmembrane transporter activity"/>
    <property type="evidence" value="ECO:0007669"/>
    <property type="project" value="InterPro"/>
</dbReference>
<comment type="subcellular location">
    <subcellularLocation>
        <location evidence="1 7">Membrane</location>
        <topology evidence="1 7">Multi-pass membrane protein</topology>
    </subcellularLocation>
</comment>
<feature type="transmembrane region" description="Helical" evidence="7">
    <location>
        <begin position="472"/>
        <end position="504"/>
    </location>
</feature>
<organism evidence="8 9">
    <name type="scientific">Rhodosorus marinus</name>
    <dbReference type="NCBI Taxonomy" id="101924"/>
    <lineage>
        <taxon>Eukaryota</taxon>
        <taxon>Rhodophyta</taxon>
        <taxon>Stylonematophyceae</taxon>
        <taxon>Stylonematales</taxon>
        <taxon>Stylonemataceae</taxon>
        <taxon>Rhodosorus</taxon>
    </lineage>
</organism>
<dbReference type="GO" id="GO:0016020">
    <property type="term" value="C:membrane"/>
    <property type="evidence" value="ECO:0007669"/>
    <property type="project" value="UniProtKB-SubCell"/>
</dbReference>
<evidence type="ECO:0000256" key="7">
    <source>
        <dbReference type="RuleBase" id="RU363058"/>
    </source>
</evidence>
<dbReference type="PANTHER" id="PTHR11101">
    <property type="entry name" value="PHOSPHATE TRANSPORTER"/>
    <property type="match status" value="1"/>
</dbReference>
<feature type="transmembrane region" description="Helical" evidence="7">
    <location>
        <begin position="62"/>
        <end position="81"/>
    </location>
</feature>
<feature type="transmembrane region" description="Helical" evidence="7">
    <location>
        <begin position="132"/>
        <end position="153"/>
    </location>
</feature>
<comment type="function">
    <text evidence="7">Sodium-phosphate symporter.</text>
</comment>
<evidence type="ECO:0000256" key="5">
    <source>
        <dbReference type="ARBA" id="ARBA00022989"/>
    </source>
</evidence>
<comment type="caution">
    <text evidence="8">The sequence shown here is derived from an EMBL/GenBank/DDBJ whole genome shotgun (WGS) entry which is preliminary data.</text>
</comment>
<evidence type="ECO:0000256" key="4">
    <source>
        <dbReference type="ARBA" id="ARBA00022692"/>
    </source>
</evidence>
<gene>
    <name evidence="8" type="ORF">NDN08_002117</name>
</gene>
<evidence type="ECO:0000313" key="9">
    <source>
        <dbReference type="Proteomes" id="UP001157974"/>
    </source>
</evidence>
<dbReference type="Proteomes" id="UP001157974">
    <property type="component" value="Unassembled WGS sequence"/>
</dbReference>
<feature type="transmembrane region" description="Helical" evidence="7">
    <location>
        <begin position="101"/>
        <end position="125"/>
    </location>
</feature>
<feature type="transmembrane region" description="Helical" evidence="7">
    <location>
        <begin position="159"/>
        <end position="180"/>
    </location>
</feature>
<dbReference type="GO" id="GO:0035435">
    <property type="term" value="P:phosphate ion transmembrane transport"/>
    <property type="evidence" value="ECO:0007669"/>
    <property type="project" value="TreeGrafter"/>
</dbReference>
<keyword evidence="4 7" id="KW-0812">Transmembrane</keyword>
<keyword evidence="2 7" id="KW-0813">Transport</keyword>
<evidence type="ECO:0000256" key="6">
    <source>
        <dbReference type="ARBA" id="ARBA00023136"/>
    </source>
</evidence>
<keyword evidence="3 7" id="KW-0592">Phosphate transport</keyword>
<evidence type="ECO:0000256" key="1">
    <source>
        <dbReference type="ARBA" id="ARBA00004141"/>
    </source>
</evidence>
<dbReference type="AlphaFoldDB" id="A0AAV8UVQ9"/>
<keyword evidence="5 7" id="KW-1133">Transmembrane helix</keyword>
<dbReference type="EMBL" id="JAMWBK010000004">
    <property type="protein sequence ID" value="KAJ8905611.1"/>
    <property type="molecule type" value="Genomic_DNA"/>
</dbReference>
<sequence>MSATEVVNIMPDVAAQVLGPFTWIFAVALFATMWQSAAMGANDVGNLFGTSVGSRVLTVRMACILASVFITLGAMALGGQVTKTVGKGIVSWTDFQEIPSLYMLGMLTSALSAGMFVSLATWLSMPVSTTHAIVGATIGFGLVELGASGIQWWPGVGKIVISWVISPLLAGVFASAFYLAAKYWICIPFRDTHEYDPEWRPVALLRQHIYTAFVWFLVTFTTVMFVITTVRYGLYDEYWYGPAAGIAIGCGVIVAIVGYFWAIGLTNKKLDKMDLGGGFVEEENQRFLDELIEDNLNQQLSLNEEDGVKIRPMYSMDLVTDEAKLSRMGTTVTVDRVKQSRQKSQIRKFFERITKFIGGEGNKKDVSLYKPDDVWDFQIEKRFAGGQVLSACYMSFAAGANDISNAAGTLQAIYQTLNTGALVETPQPVYWALFYCCVFIIFGLYFFGAKVMKTIGENLTVVTPLRGQCAQLAVAFTVLIASYVGIPVSSTHCLIGAVIAIGLYEPDGFKKSNWGLIGKIGLSWIITLPISGGISAMLYAAIRGTVINAMPFYPPTEPYQVSCDAYYQNATCTYTFTPVEA</sequence>
<comment type="similarity">
    <text evidence="7">Belongs to the inorganic phosphate transporter (PiT) (TC 2.A.20) family.</text>
</comment>
<keyword evidence="9" id="KW-1185">Reference proteome</keyword>
<accession>A0AAV8UVQ9</accession>
<feature type="transmembrane region" description="Helical" evidence="7">
    <location>
        <begin position="429"/>
        <end position="452"/>
    </location>
</feature>
<evidence type="ECO:0000256" key="2">
    <source>
        <dbReference type="ARBA" id="ARBA00022448"/>
    </source>
</evidence>
<evidence type="ECO:0000313" key="8">
    <source>
        <dbReference type="EMBL" id="KAJ8905611.1"/>
    </source>
</evidence>
<feature type="transmembrane region" description="Helical" evidence="7">
    <location>
        <begin position="209"/>
        <end position="232"/>
    </location>
</feature>
<evidence type="ECO:0000256" key="3">
    <source>
        <dbReference type="ARBA" id="ARBA00022592"/>
    </source>
</evidence>
<dbReference type="Pfam" id="PF01384">
    <property type="entry name" value="PHO4"/>
    <property type="match status" value="1"/>
</dbReference>
<feature type="transmembrane region" description="Helical" evidence="7">
    <location>
        <begin position="238"/>
        <end position="263"/>
    </location>
</feature>
<dbReference type="InterPro" id="IPR001204">
    <property type="entry name" value="Phos_transporter"/>
</dbReference>
<reference evidence="8 9" key="1">
    <citation type="journal article" date="2023" name="Nat. Commun.">
        <title>Origin of minicircular mitochondrial genomes in red algae.</title>
        <authorList>
            <person name="Lee Y."/>
            <person name="Cho C.H."/>
            <person name="Lee Y.M."/>
            <person name="Park S.I."/>
            <person name="Yang J.H."/>
            <person name="West J.A."/>
            <person name="Bhattacharya D."/>
            <person name="Yoon H.S."/>
        </authorList>
    </citation>
    <scope>NUCLEOTIDE SEQUENCE [LARGE SCALE GENOMIC DNA]</scope>
    <source>
        <strain evidence="8 9">CCMP1338</strain>
        <tissue evidence="8">Whole cell</tissue>
    </source>
</reference>
<feature type="transmembrane region" description="Helical" evidence="7">
    <location>
        <begin position="20"/>
        <end position="41"/>
    </location>
</feature>
<keyword evidence="6 7" id="KW-0472">Membrane</keyword>
<feature type="transmembrane region" description="Helical" evidence="7">
    <location>
        <begin position="516"/>
        <end position="542"/>
    </location>
</feature>